<dbReference type="SUPFAM" id="SSF54862">
    <property type="entry name" value="4Fe-4S ferredoxins"/>
    <property type="match status" value="1"/>
</dbReference>
<evidence type="ECO:0000313" key="6">
    <source>
        <dbReference type="EMBL" id="EHM41622.1"/>
    </source>
</evidence>
<evidence type="ECO:0000259" key="5">
    <source>
        <dbReference type="PROSITE" id="PS51379"/>
    </source>
</evidence>
<dbReference type="GO" id="GO:0010181">
    <property type="term" value="F:FMN binding"/>
    <property type="evidence" value="ECO:0007669"/>
    <property type="project" value="InterPro"/>
</dbReference>
<dbReference type="STRING" id="861450.HMPREF0080_00844"/>
<dbReference type="Gene3D" id="3.30.70.20">
    <property type="match status" value="1"/>
</dbReference>
<dbReference type="NCBIfam" id="NF038196">
    <property type="entry name" value="ferrodoxin_EFR1"/>
    <property type="match status" value="1"/>
</dbReference>
<keyword evidence="7" id="KW-1185">Reference proteome</keyword>
<dbReference type="Gene3D" id="3.40.50.360">
    <property type="match status" value="1"/>
</dbReference>
<feature type="domain" description="Flavodoxin-like" evidence="4">
    <location>
        <begin position="7"/>
        <end position="155"/>
    </location>
</feature>
<dbReference type="GO" id="GO:0016651">
    <property type="term" value="F:oxidoreductase activity, acting on NAD(P)H"/>
    <property type="evidence" value="ECO:0007669"/>
    <property type="project" value="UniProtKB-ARBA"/>
</dbReference>
<dbReference type="InterPro" id="IPR017900">
    <property type="entry name" value="4Fe4S_Fe_S_CS"/>
</dbReference>
<dbReference type="RefSeq" id="WP_006789830.1">
    <property type="nucleotide sequence ID" value="NZ_JH417580.1"/>
</dbReference>
<dbReference type="EMBL" id="AGCJ01000030">
    <property type="protein sequence ID" value="EHM41622.1"/>
    <property type="molecule type" value="Genomic_DNA"/>
</dbReference>
<feature type="domain" description="4Fe-4S ferredoxin-type" evidence="5">
    <location>
        <begin position="194"/>
        <end position="223"/>
    </location>
</feature>
<dbReference type="eggNOG" id="COG2768">
    <property type="taxonomic scope" value="Bacteria"/>
</dbReference>
<dbReference type="SUPFAM" id="SSF52218">
    <property type="entry name" value="Flavoproteins"/>
    <property type="match status" value="1"/>
</dbReference>
<dbReference type="PANTHER" id="PTHR43122">
    <property type="entry name" value="FERREDOXIN SUBUNIT OF PYRUVATE:FLAVODOXIN OXIDOREDUCTASE-RELATED"/>
    <property type="match status" value="1"/>
</dbReference>
<dbReference type="Proteomes" id="UP000005481">
    <property type="component" value="Unassembled WGS sequence"/>
</dbReference>
<keyword evidence="3" id="KW-0411">Iron-sulfur</keyword>
<dbReference type="InterPro" id="IPR017896">
    <property type="entry name" value="4Fe4S_Fe-S-bd"/>
</dbReference>
<dbReference type="PANTHER" id="PTHR43122:SF1">
    <property type="entry name" value="IRON-SULFUR-BINDING PROTEIN"/>
    <property type="match status" value="1"/>
</dbReference>
<sequence>MTAVTTIKAVWFSPTGTTQKTVTKIAATLSRELELPLATDDFTLPERRTQALRFSSHDLVVFGTPVYAGRVPNVLIKYIKTLSGRGALGIPVVLYGNRNYDDALIELRDAMEEGGIHTVAAAAFIGEHSFSTVLAAHRPDAADLAKAEAFGNAVAEKIRSRAIDTAPVFVRGETPYRPYYTPRLKDGTPIDIRKVTSKITDDCTYCGICAAVCPMGSLDADDPAKFTGICIKCGACIKGCPRHARYYDDEGYLFHKRDLEEVYTRRAEPELFL</sequence>
<dbReference type="PROSITE" id="PS00198">
    <property type="entry name" value="4FE4S_FER_1"/>
    <property type="match status" value="2"/>
</dbReference>
<dbReference type="InterPro" id="IPR029039">
    <property type="entry name" value="Flavoprotein-like_sf"/>
</dbReference>
<dbReference type="Pfam" id="PF00037">
    <property type="entry name" value="Fer4"/>
    <property type="match status" value="1"/>
</dbReference>
<dbReference type="PROSITE" id="PS50902">
    <property type="entry name" value="FLAVODOXIN_LIKE"/>
    <property type="match status" value="1"/>
</dbReference>
<dbReference type="Pfam" id="PF12724">
    <property type="entry name" value="Flavodoxin_5"/>
    <property type="match status" value="1"/>
</dbReference>
<dbReference type="InterPro" id="IPR008254">
    <property type="entry name" value="Flavodoxin/NO_synth"/>
</dbReference>
<dbReference type="PROSITE" id="PS51379">
    <property type="entry name" value="4FE4S_FER_2"/>
    <property type="match status" value="2"/>
</dbReference>
<dbReference type="AlphaFoldDB" id="G9YGS4"/>
<dbReference type="GO" id="GO:0051536">
    <property type="term" value="F:iron-sulfur cluster binding"/>
    <property type="evidence" value="ECO:0007669"/>
    <property type="project" value="UniProtKB-KW"/>
</dbReference>
<dbReference type="OrthoDB" id="9761899at2"/>
<evidence type="ECO:0000256" key="2">
    <source>
        <dbReference type="ARBA" id="ARBA00023004"/>
    </source>
</evidence>
<evidence type="ECO:0000256" key="1">
    <source>
        <dbReference type="ARBA" id="ARBA00022723"/>
    </source>
</evidence>
<dbReference type="PATRIC" id="fig|861450.3.peg.797"/>
<name>G9YGS4_9FIRM</name>
<dbReference type="InterPro" id="IPR047964">
    <property type="entry name" value="EFR1-like"/>
</dbReference>
<feature type="domain" description="4Fe-4S ferredoxin-type" evidence="5">
    <location>
        <begin position="230"/>
        <end position="250"/>
    </location>
</feature>
<evidence type="ECO:0000256" key="3">
    <source>
        <dbReference type="ARBA" id="ARBA00023014"/>
    </source>
</evidence>
<reference evidence="6 7" key="1">
    <citation type="submission" date="2011-08" db="EMBL/GenBank/DDBJ databases">
        <authorList>
            <person name="Weinstock G."/>
            <person name="Sodergren E."/>
            <person name="Clifton S."/>
            <person name="Fulton L."/>
            <person name="Fulton B."/>
            <person name="Courtney L."/>
            <person name="Fronick C."/>
            <person name="Harrison M."/>
            <person name="Strong C."/>
            <person name="Farmer C."/>
            <person name="Delahaunty K."/>
            <person name="Markovic C."/>
            <person name="Hall O."/>
            <person name="Minx P."/>
            <person name="Tomlinson C."/>
            <person name="Mitreva M."/>
            <person name="Hou S."/>
            <person name="Chen J."/>
            <person name="Wollam A."/>
            <person name="Pepin K.H."/>
            <person name="Johnson M."/>
            <person name="Bhonagiri V."/>
            <person name="Zhang X."/>
            <person name="Suruliraj S."/>
            <person name="Warren W."/>
            <person name="Chinwalla A."/>
            <person name="Mardis E.R."/>
            <person name="Wilson R.K."/>
        </authorList>
    </citation>
    <scope>NUCLEOTIDE SEQUENCE [LARGE SCALE GENOMIC DNA]</scope>
    <source>
        <strain evidence="6 7">F0357</strain>
    </source>
</reference>
<protein>
    <submittedName>
        <fullName evidence="6">4Fe-4S binding domain protein</fullName>
    </submittedName>
</protein>
<keyword evidence="2" id="KW-0408">Iron</keyword>
<evidence type="ECO:0000259" key="4">
    <source>
        <dbReference type="PROSITE" id="PS50902"/>
    </source>
</evidence>
<gene>
    <name evidence="6" type="ORF">HMPREF0080_00844</name>
</gene>
<proteinExistence type="predicted"/>
<evidence type="ECO:0000313" key="7">
    <source>
        <dbReference type="Proteomes" id="UP000005481"/>
    </source>
</evidence>
<accession>G9YGS4</accession>
<comment type="caution">
    <text evidence="6">The sequence shown here is derived from an EMBL/GenBank/DDBJ whole genome shotgun (WGS) entry which is preliminary data.</text>
</comment>
<dbReference type="InterPro" id="IPR026816">
    <property type="entry name" value="Flavodoxin_dom"/>
</dbReference>
<dbReference type="GO" id="GO:0046872">
    <property type="term" value="F:metal ion binding"/>
    <property type="evidence" value="ECO:0007669"/>
    <property type="project" value="UniProtKB-KW"/>
</dbReference>
<keyword evidence="1" id="KW-0479">Metal-binding</keyword>
<dbReference type="HOGENOM" id="CLU_069541_0_0_9"/>
<organism evidence="6 7">
    <name type="scientific">Anaeroglobus geminatus F0357</name>
    <dbReference type="NCBI Taxonomy" id="861450"/>
    <lineage>
        <taxon>Bacteria</taxon>
        <taxon>Bacillati</taxon>
        <taxon>Bacillota</taxon>
        <taxon>Negativicutes</taxon>
        <taxon>Veillonellales</taxon>
        <taxon>Veillonellaceae</taxon>
        <taxon>Anaeroglobus</taxon>
    </lineage>
</organism>